<feature type="transmembrane region" description="Helical" evidence="2">
    <location>
        <begin position="239"/>
        <end position="261"/>
    </location>
</feature>
<proteinExistence type="predicted"/>
<evidence type="ECO:0000259" key="3">
    <source>
        <dbReference type="Pfam" id="PF07786"/>
    </source>
</evidence>
<feature type="transmembrane region" description="Helical" evidence="2">
    <location>
        <begin position="134"/>
        <end position="151"/>
    </location>
</feature>
<feature type="transmembrane region" description="Helical" evidence="2">
    <location>
        <begin position="158"/>
        <end position="176"/>
    </location>
</feature>
<feature type="compositionally biased region" description="Basic and acidic residues" evidence="1">
    <location>
        <begin position="1"/>
        <end position="12"/>
    </location>
</feature>
<keyword evidence="2" id="KW-0812">Transmembrane</keyword>
<reference evidence="4" key="2">
    <citation type="submission" date="2020-09" db="EMBL/GenBank/DDBJ databases">
        <authorList>
            <person name="Sun Q."/>
            <person name="Zhou Y."/>
        </authorList>
    </citation>
    <scope>NUCLEOTIDE SEQUENCE</scope>
    <source>
        <strain evidence="4">CGMCC 1.12187</strain>
    </source>
</reference>
<dbReference type="InterPro" id="IPR012429">
    <property type="entry name" value="HGSNAT_cat"/>
</dbReference>
<feature type="transmembrane region" description="Helical" evidence="2">
    <location>
        <begin position="206"/>
        <end position="227"/>
    </location>
</feature>
<accession>A0A917GEN4</accession>
<dbReference type="Pfam" id="PF07786">
    <property type="entry name" value="HGSNAT_cat"/>
    <property type="match status" value="1"/>
</dbReference>
<evidence type="ECO:0000256" key="1">
    <source>
        <dbReference type="SAM" id="MobiDB-lite"/>
    </source>
</evidence>
<keyword evidence="2" id="KW-0472">Membrane</keyword>
<keyword evidence="5" id="KW-1185">Reference proteome</keyword>
<dbReference type="PANTHER" id="PTHR30590:SF3">
    <property type="entry name" value="HYPOTHETICAL MEMBRANE SPANNING PROTEIN"/>
    <property type="match status" value="1"/>
</dbReference>
<feature type="domain" description="Heparan-alpha-glucosaminide N-acetyltransferase catalytic" evidence="3">
    <location>
        <begin position="38"/>
        <end position="234"/>
    </location>
</feature>
<dbReference type="PANTHER" id="PTHR30590">
    <property type="entry name" value="INNER MEMBRANE PROTEIN"/>
    <property type="match status" value="1"/>
</dbReference>
<name>A0A917GEN4_9MICC</name>
<feature type="transmembrane region" description="Helical" evidence="2">
    <location>
        <begin position="106"/>
        <end position="128"/>
    </location>
</feature>
<organism evidence="4 5">
    <name type="scientific">Kocuria dechangensis</name>
    <dbReference type="NCBI Taxonomy" id="1176249"/>
    <lineage>
        <taxon>Bacteria</taxon>
        <taxon>Bacillati</taxon>
        <taxon>Actinomycetota</taxon>
        <taxon>Actinomycetes</taxon>
        <taxon>Micrococcales</taxon>
        <taxon>Micrococcaceae</taxon>
        <taxon>Kocuria</taxon>
    </lineage>
</organism>
<feature type="region of interest" description="Disordered" evidence="1">
    <location>
        <begin position="1"/>
        <end position="20"/>
    </location>
</feature>
<feature type="transmembrane region" description="Helical" evidence="2">
    <location>
        <begin position="44"/>
        <end position="63"/>
    </location>
</feature>
<sequence>MTGLRRNNERRRGAAGAPASSSAEVAVPSVDPLQAKARVVGVDAVRGIALIGIMAVHVLPATVHGAPSLTWLVLAGRAAALFALLAGISIAFLSGAERRLTGRNLLAARAALIVRALLIVVFGLLLGYMESSNLVILTYYGIMFFLAVPLIGLRTRWLLVTALVSTIVCPVLMQVVRYRDDLQQVQVPDYTFGGVLAHPGRFIEDMLLTGGYPALPWMAYICVGMAVGRLPRLMSRRAALMLLLGGGVLAVTGWAISAVLLGPGGGFDQLVRSTPGSNEREVADILVFGPDPALPTTTWWWLAILAPYSTTPLHILHTLGTALAIVGSGLLAAKYARPLLLPLSLMGTMTLTLYSAHIVIEAVDLLDGYRSVVSLAIQVGLFIGFAVLWRRSVGKGPLEGLVAFVTGWVRKRLAPSASTRVPAERWI</sequence>
<evidence type="ECO:0000313" key="4">
    <source>
        <dbReference type="EMBL" id="GGG41822.1"/>
    </source>
</evidence>
<evidence type="ECO:0000313" key="5">
    <source>
        <dbReference type="Proteomes" id="UP000638848"/>
    </source>
</evidence>
<comment type="caution">
    <text evidence="4">The sequence shown here is derived from an EMBL/GenBank/DDBJ whole genome shotgun (WGS) entry which is preliminary data.</text>
</comment>
<dbReference type="Proteomes" id="UP000638848">
    <property type="component" value="Unassembled WGS sequence"/>
</dbReference>
<feature type="transmembrane region" description="Helical" evidence="2">
    <location>
        <begin position="372"/>
        <end position="389"/>
    </location>
</feature>
<dbReference type="AlphaFoldDB" id="A0A917GEN4"/>
<reference evidence="4" key="1">
    <citation type="journal article" date="2014" name="Int. J. Syst. Evol. Microbiol.">
        <title>Complete genome sequence of Corynebacterium casei LMG S-19264T (=DSM 44701T), isolated from a smear-ripened cheese.</title>
        <authorList>
            <consortium name="US DOE Joint Genome Institute (JGI-PGF)"/>
            <person name="Walter F."/>
            <person name="Albersmeier A."/>
            <person name="Kalinowski J."/>
            <person name="Ruckert C."/>
        </authorList>
    </citation>
    <scope>NUCLEOTIDE SEQUENCE</scope>
    <source>
        <strain evidence="4">CGMCC 1.12187</strain>
    </source>
</reference>
<feature type="transmembrane region" description="Helical" evidence="2">
    <location>
        <begin position="69"/>
        <end position="94"/>
    </location>
</feature>
<evidence type="ECO:0000256" key="2">
    <source>
        <dbReference type="SAM" id="Phobius"/>
    </source>
</evidence>
<keyword evidence="2" id="KW-1133">Transmembrane helix</keyword>
<gene>
    <name evidence="4" type="ORF">GCM10011374_00210</name>
</gene>
<feature type="transmembrane region" description="Helical" evidence="2">
    <location>
        <begin position="340"/>
        <end position="360"/>
    </location>
</feature>
<feature type="transmembrane region" description="Helical" evidence="2">
    <location>
        <begin position="315"/>
        <end position="333"/>
    </location>
</feature>
<protein>
    <submittedName>
        <fullName evidence="4">Membrane protein</fullName>
    </submittedName>
</protein>
<dbReference type="InterPro" id="IPR052529">
    <property type="entry name" value="Bact_Transport_Assoc"/>
</dbReference>
<dbReference type="EMBL" id="BMEQ01000001">
    <property type="protein sequence ID" value="GGG41822.1"/>
    <property type="molecule type" value="Genomic_DNA"/>
</dbReference>